<comment type="caution">
    <text evidence="1">The sequence shown here is derived from an EMBL/GenBank/DDBJ whole genome shotgun (WGS) entry which is preliminary data.</text>
</comment>
<sequence length="112" mass="13212">MDGKEIERRITQAKQVIGSLNSVFWSGEITKGRKMRVYEAMVRSSLLYGSETWRLTERFKSRLEVVEMDVLTRSSRTSRREHVPIEVIKRERQEKTTCLVWARETHGRLQAT</sequence>
<keyword evidence="2" id="KW-1185">Reference proteome</keyword>
<name>A0ABD2NWJ8_9CUCU</name>
<dbReference type="AlphaFoldDB" id="A0ABD2NWJ8"/>
<gene>
    <name evidence="1" type="ORF">HHI36_006105</name>
</gene>
<accession>A0ABD2NWJ8</accession>
<reference evidence="1 2" key="1">
    <citation type="journal article" date="2021" name="BMC Biol.">
        <title>Horizontally acquired antibacterial genes associated with adaptive radiation of ladybird beetles.</title>
        <authorList>
            <person name="Li H.S."/>
            <person name="Tang X.F."/>
            <person name="Huang Y.H."/>
            <person name="Xu Z.Y."/>
            <person name="Chen M.L."/>
            <person name="Du X.Y."/>
            <person name="Qiu B.Y."/>
            <person name="Chen P.T."/>
            <person name="Zhang W."/>
            <person name="Slipinski A."/>
            <person name="Escalona H.E."/>
            <person name="Waterhouse R.M."/>
            <person name="Zwick A."/>
            <person name="Pang H."/>
        </authorList>
    </citation>
    <scope>NUCLEOTIDE SEQUENCE [LARGE SCALE GENOMIC DNA]</scope>
    <source>
        <strain evidence="1">SYSU2018</strain>
    </source>
</reference>
<proteinExistence type="predicted"/>
<evidence type="ECO:0000313" key="2">
    <source>
        <dbReference type="Proteomes" id="UP001516400"/>
    </source>
</evidence>
<dbReference type="Proteomes" id="UP001516400">
    <property type="component" value="Unassembled WGS sequence"/>
</dbReference>
<protein>
    <submittedName>
        <fullName evidence="1">Uncharacterized protein</fullName>
    </submittedName>
</protein>
<evidence type="ECO:0000313" key="1">
    <source>
        <dbReference type="EMBL" id="KAL3282947.1"/>
    </source>
</evidence>
<organism evidence="1 2">
    <name type="scientific">Cryptolaemus montrouzieri</name>
    <dbReference type="NCBI Taxonomy" id="559131"/>
    <lineage>
        <taxon>Eukaryota</taxon>
        <taxon>Metazoa</taxon>
        <taxon>Ecdysozoa</taxon>
        <taxon>Arthropoda</taxon>
        <taxon>Hexapoda</taxon>
        <taxon>Insecta</taxon>
        <taxon>Pterygota</taxon>
        <taxon>Neoptera</taxon>
        <taxon>Endopterygota</taxon>
        <taxon>Coleoptera</taxon>
        <taxon>Polyphaga</taxon>
        <taxon>Cucujiformia</taxon>
        <taxon>Coccinelloidea</taxon>
        <taxon>Coccinellidae</taxon>
        <taxon>Scymninae</taxon>
        <taxon>Scymnini</taxon>
        <taxon>Cryptolaemus</taxon>
    </lineage>
</organism>
<dbReference type="EMBL" id="JABFTP020000144">
    <property type="protein sequence ID" value="KAL3282947.1"/>
    <property type="molecule type" value="Genomic_DNA"/>
</dbReference>